<comment type="similarity">
    <text evidence="1">Belongs to the nicotianamine synthase (NAS)-like family.</text>
</comment>
<dbReference type="PANTHER" id="PTHR32266">
    <property type="entry name" value="NICOTIANAMINE SYNTHASE 3"/>
    <property type="match status" value="1"/>
</dbReference>
<evidence type="ECO:0000256" key="3">
    <source>
        <dbReference type="ARBA" id="ARBA00022691"/>
    </source>
</evidence>
<dbReference type="Proteomes" id="UP000018144">
    <property type="component" value="Unassembled WGS sequence"/>
</dbReference>
<evidence type="ECO:0000313" key="6">
    <source>
        <dbReference type="Proteomes" id="UP000018144"/>
    </source>
</evidence>
<name>U4L0U6_PYROM</name>
<reference evidence="5 6" key="1">
    <citation type="journal article" date="2013" name="PLoS Genet.">
        <title>The genome and development-dependent transcriptomes of Pyronema confluens: a window into fungal evolution.</title>
        <authorList>
            <person name="Traeger S."/>
            <person name="Altegoer F."/>
            <person name="Freitag M."/>
            <person name="Gabaldon T."/>
            <person name="Kempken F."/>
            <person name="Kumar A."/>
            <person name="Marcet-Houben M."/>
            <person name="Poggeler S."/>
            <person name="Stajich J.E."/>
            <person name="Nowrousian M."/>
        </authorList>
    </citation>
    <scope>NUCLEOTIDE SEQUENCE [LARGE SCALE GENOMIC DNA]</scope>
    <source>
        <strain evidence="6">CBS 100304</strain>
        <tissue evidence="5">Vegetative mycelium</tissue>
    </source>
</reference>
<dbReference type="AlphaFoldDB" id="U4L0U6"/>
<keyword evidence="6" id="KW-1185">Reference proteome</keyword>
<dbReference type="OMA" id="NIDMSPT"/>
<dbReference type="InterPro" id="IPR004298">
    <property type="entry name" value="Nicotian_synth"/>
</dbReference>
<dbReference type="eggNOG" id="ENOG502QTU6">
    <property type="taxonomic scope" value="Eukaryota"/>
</dbReference>
<dbReference type="Pfam" id="PF03059">
    <property type="entry name" value="NAS"/>
    <property type="match status" value="1"/>
</dbReference>
<dbReference type="InterPro" id="IPR029063">
    <property type="entry name" value="SAM-dependent_MTases_sf"/>
</dbReference>
<evidence type="ECO:0000256" key="1">
    <source>
        <dbReference type="ARBA" id="ARBA00007009"/>
    </source>
</evidence>
<proteinExistence type="inferred from homology"/>
<dbReference type="Gene3D" id="3.40.50.150">
    <property type="entry name" value="Vaccinia Virus protein VP39"/>
    <property type="match status" value="1"/>
</dbReference>
<dbReference type="OrthoDB" id="1858069at2759"/>
<dbReference type="SUPFAM" id="SSF53335">
    <property type="entry name" value="S-adenosyl-L-methionine-dependent methyltransferases"/>
    <property type="match status" value="1"/>
</dbReference>
<keyword evidence="3" id="KW-0949">S-adenosyl-L-methionine</keyword>
<dbReference type="CDD" id="cd02440">
    <property type="entry name" value="AdoMet_MTases"/>
    <property type="match status" value="1"/>
</dbReference>
<keyword evidence="2" id="KW-0808">Transferase</keyword>
<evidence type="ECO:0000313" key="5">
    <source>
        <dbReference type="EMBL" id="CCX09242.1"/>
    </source>
</evidence>
<evidence type="ECO:0000256" key="4">
    <source>
        <dbReference type="SAM" id="MobiDB-lite"/>
    </source>
</evidence>
<dbReference type="GO" id="GO:0030418">
    <property type="term" value="P:nicotianamine biosynthetic process"/>
    <property type="evidence" value="ECO:0007669"/>
    <property type="project" value="InterPro"/>
</dbReference>
<organism evidence="5 6">
    <name type="scientific">Pyronema omphalodes (strain CBS 100304)</name>
    <name type="common">Pyronema confluens</name>
    <dbReference type="NCBI Taxonomy" id="1076935"/>
    <lineage>
        <taxon>Eukaryota</taxon>
        <taxon>Fungi</taxon>
        <taxon>Dikarya</taxon>
        <taxon>Ascomycota</taxon>
        <taxon>Pezizomycotina</taxon>
        <taxon>Pezizomycetes</taxon>
        <taxon>Pezizales</taxon>
        <taxon>Pyronemataceae</taxon>
        <taxon>Pyronema</taxon>
    </lineage>
</organism>
<dbReference type="EMBL" id="HF935446">
    <property type="protein sequence ID" value="CCX09242.1"/>
    <property type="molecule type" value="Genomic_DNA"/>
</dbReference>
<sequence length="303" mass="33437">MSTASSRTELPLQPQQPPTQTPGPVKISKAIQGIYSAFLRQTDLSPSPEINAIFSELVELCIQPYDVQCVAAILNDRRVAKLSAHLRRICSTGEFKLESYWAEKIVQGKNQSETEKLLLSFPYYSNYVDLARLEISALAAAHPKPIKTMCFIGSGPMPMTSLCFSRQLSPAPRIHNIDCDPDAIAVSSKLCKNLGTKNMTFQLGNAAEIKDFSAYDVVFLAGLVGDCKETKMHILSKVVSRCRPSGLVVLRSAHGLRKLLYQEIDVGSLPQFGLEVLLVVHPWDHVVNSVVVCRVLAKEKARL</sequence>
<dbReference type="STRING" id="1076935.U4L0U6"/>
<evidence type="ECO:0000256" key="2">
    <source>
        <dbReference type="ARBA" id="ARBA00022679"/>
    </source>
</evidence>
<accession>U4L0U6</accession>
<gene>
    <name evidence="5" type="ORF">PCON_08835</name>
</gene>
<protein>
    <submittedName>
        <fullName evidence="5">Similar to Nicotianamine synthase 3 acc. no. Q0D3F2</fullName>
    </submittedName>
</protein>
<feature type="region of interest" description="Disordered" evidence="4">
    <location>
        <begin position="1"/>
        <end position="24"/>
    </location>
</feature>
<dbReference type="PANTHER" id="PTHR32266:SF12">
    <property type="entry name" value="NICOTIANAMINE SYNTHASE 3"/>
    <property type="match status" value="1"/>
</dbReference>
<dbReference type="PROSITE" id="PS51142">
    <property type="entry name" value="NAS"/>
    <property type="match status" value="1"/>
</dbReference>
<dbReference type="GO" id="GO:0030410">
    <property type="term" value="F:nicotianamine synthase activity"/>
    <property type="evidence" value="ECO:0007669"/>
    <property type="project" value="InterPro"/>
</dbReference>